<reference evidence="3" key="1">
    <citation type="submission" date="2022-01" db="EMBL/GenBank/DDBJ databases">
        <authorList>
            <person name="King R."/>
        </authorList>
    </citation>
    <scope>NUCLEOTIDE SEQUENCE</scope>
</reference>
<feature type="region of interest" description="Disordered" evidence="1">
    <location>
        <begin position="151"/>
        <end position="482"/>
    </location>
</feature>
<protein>
    <submittedName>
        <fullName evidence="3">Uncharacterized protein</fullName>
    </submittedName>
</protein>
<evidence type="ECO:0000256" key="2">
    <source>
        <dbReference type="SAM" id="SignalP"/>
    </source>
</evidence>
<evidence type="ECO:0000313" key="3">
    <source>
        <dbReference type="EMBL" id="CAG9813639.1"/>
    </source>
</evidence>
<organism evidence="3 4">
    <name type="scientific">Phaedon cochleariae</name>
    <name type="common">Mustard beetle</name>
    <dbReference type="NCBI Taxonomy" id="80249"/>
    <lineage>
        <taxon>Eukaryota</taxon>
        <taxon>Metazoa</taxon>
        <taxon>Ecdysozoa</taxon>
        <taxon>Arthropoda</taxon>
        <taxon>Hexapoda</taxon>
        <taxon>Insecta</taxon>
        <taxon>Pterygota</taxon>
        <taxon>Neoptera</taxon>
        <taxon>Endopterygota</taxon>
        <taxon>Coleoptera</taxon>
        <taxon>Polyphaga</taxon>
        <taxon>Cucujiformia</taxon>
        <taxon>Chrysomeloidea</taxon>
        <taxon>Chrysomelidae</taxon>
        <taxon>Chrysomelinae</taxon>
        <taxon>Chrysomelini</taxon>
        <taxon>Phaedon</taxon>
    </lineage>
</organism>
<dbReference type="PRINTS" id="PR01217">
    <property type="entry name" value="PRICHEXTENSN"/>
</dbReference>
<evidence type="ECO:0000313" key="4">
    <source>
        <dbReference type="Proteomes" id="UP001153737"/>
    </source>
</evidence>
<feature type="compositionally biased region" description="Polar residues" evidence="1">
    <location>
        <begin position="442"/>
        <end position="458"/>
    </location>
</feature>
<dbReference type="AlphaFoldDB" id="A0A9N9S8U9"/>
<evidence type="ECO:0000256" key="1">
    <source>
        <dbReference type="SAM" id="MobiDB-lite"/>
    </source>
</evidence>
<gene>
    <name evidence="3" type="ORF">PHAECO_LOCUS1439</name>
</gene>
<feature type="signal peptide" evidence="2">
    <location>
        <begin position="1"/>
        <end position="22"/>
    </location>
</feature>
<sequence>MKIPHTFVTLLATCLLAGDILGEQKVSIKREQKRNTRITRQLSREEMLQNIIKWLQDVYNDQQKSRRSRSFSEEFETPFTPYSLFASNRKDDAFDRRNLITPSTKRPRPFKSKNSLNSEVLEGSFSEYYPSSNGIRPRPFLKRARQNNLREYLPPSYTQKPRPFEPRPSGGGTDEEGNFVDGGYPPAGITPQPPFPIYTNPITGGITGEGYPSPTGPAEGPSSPAPEAYPTSGPVVSSTTSYPTQPPSATGYPSSFPTQPSSGYPTDRPVYPPFPPVSTERQEFTGYPTQPPVETERPLGPTEGPYLPPQVTTGYPTGRPEGPPVTSEQPGFPTQPPPGVTPEQPGYPTPSPEYPGFPTAPPPSYTPGYSTATPPEVTPGYPTAPPSGVTPGFSTAPPPGLSTGYPTAPPPGLSTGYPTAPPQTVTPGFPTRPPTGYPGSSGELSTSGPGISTQQPEVGTSGKPEEPTERPSEGGSEEMKCSTFFRHRKKPFILQVCQRMKT</sequence>
<reference evidence="3" key="2">
    <citation type="submission" date="2022-10" db="EMBL/GenBank/DDBJ databases">
        <authorList>
            <consortium name="ENA_rothamsted_submissions"/>
            <consortium name="culmorum"/>
            <person name="King R."/>
        </authorList>
    </citation>
    <scope>NUCLEOTIDE SEQUENCE</scope>
</reference>
<name>A0A9N9S8U9_PHACE</name>
<feature type="compositionally biased region" description="Polar residues" evidence="1">
    <location>
        <begin position="251"/>
        <end position="264"/>
    </location>
</feature>
<feature type="compositionally biased region" description="Basic and acidic residues" evidence="1">
    <location>
        <begin position="463"/>
        <end position="480"/>
    </location>
</feature>
<feature type="compositionally biased region" description="Pro residues" evidence="1">
    <location>
        <begin position="333"/>
        <end position="365"/>
    </location>
</feature>
<proteinExistence type="predicted"/>
<feature type="chain" id="PRO_5040251780" evidence="2">
    <location>
        <begin position="23"/>
        <end position="502"/>
    </location>
</feature>
<dbReference type="EMBL" id="OU896707">
    <property type="protein sequence ID" value="CAG9813639.1"/>
    <property type="molecule type" value="Genomic_DNA"/>
</dbReference>
<dbReference type="Proteomes" id="UP001153737">
    <property type="component" value="Chromosome 1"/>
</dbReference>
<feature type="compositionally biased region" description="Low complexity" evidence="1">
    <location>
        <begin position="212"/>
        <end position="250"/>
    </location>
</feature>
<keyword evidence="2" id="KW-0732">Signal</keyword>
<keyword evidence="4" id="KW-1185">Reference proteome</keyword>
<accession>A0A9N9S8U9</accession>
<dbReference type="OrthoDB" id="10068552at2759"/>